<reference evidence="2" key="1">
    <citation type="journal article" date="2019" name="Curr. Biol.">
        <title>Genome Sequence of Striga asiatica Provides Insight into the Evolution of Plant Parasitism.</title>
        <authorList>
            <person name="Yoshida S."/>
            <person name="Kim S."/>
            <person name="Wafula E.K."/>
            <person name="Tanskanen J."/>
            <person name="Kim Y.M."/>
            <person name="Honaas L."/>
            <person name="Yang Z."/>
            <person name="Spallek T."/>
            <person name="Conn C.E."/>
            <person name="Ichihashi Y."/>
            <person name="Cheong K."/>
            <person name="Cui S."/>
            <person name="Der J.P."/>
            <person name="Gundlach H."/>
            <person name="Jiao Y."/>
            <person name="Hori C."/>
            <person name="Ishida J.K."/>
            <person name="Kasahara H."/>
            <person name="Kiba T."/>
            <person name="Kim M.S."/>
            <person name="Koo N."/>
            <person name="Laohavisit A."/>
            <person name="Lee Y.H."/>
            <person name="Lumba S."/>
            <person name="McCourt P."/>
            <person name="Mortimer J.C."/>
            <person name="Mutuku J.M."/>
            <person name="Nomura T."/>
            <person name="Sasaki-Sekimoto Y."/>
            <person name="Seto Y."/>
            <person name="Wang Y."/>
            <person name="Wakatake T."/>
            <person name="Sakakibara H."/>
            <person name="Demura T."/>
            <person name="Yamaguchi S."/>
            <person name="Yoneyama K."/>
            <person name="Manabe R.I."/>
            <person name="Nelson D.C."/>
            <person name="Schulman A.H."/>
            <person name="Timko M.P."/>
            <person name="dePamphilis C.W."/>
            <person name="Choi D."/>
            <person name="Shirasu K."/>
        </authorList>
    </citation>
    <scope>NUCLEOTIDE SEQUENCE [LARGE SCALE GENOMIC DNA]</scope>
    <source>
        <strain evidence="2">cv. UVA1</strain>
    </source>
</reference>
<sequence length="117" mass="12773">MPAESQVVCGESSAQLVLASKSMALLRVPENITIRDGAATCISDFNWVPDIPGGQPRLRLQDVGTSLRVKDLLCNGGTTWDSQVVKVLFMVEDAEKILKINTLNPSLPDRKKCAFMI</sequence>
<name>A0A5A7QF06_STRAF</name>
<dbReference type="AlphaFoldDB" id="A0A5A7QF06"/>
<evidence type="ECO:0000313" key="1">
    <source>
        <dbReference type="EMBL" id="GER42997.1"/>
    </source>
</evidence>
<gene>
    <name evidence="1" type="ORF">STAS_19824</name>
</gene>
<dbReference type="Proteomes" id="UP000325081">
    <property type="component" value="Unassembled WGS sequence"/>
</dbReference>
<organism evidence="1 2">
    <name type="scientific">Striga asiatica</name>
    <name type="common">Asiatic witchweed</name>
    <name type="synonym">Buchnera asiatica</name>
    <dbReference type="NCBI Taxonomy" id="4170"/>
    <lineage>
        <taxon>Eukaryota</taxon>
        <taxon>Viridiplantae</taxon>
        <taxon>Streptophyta</taxon>
        <taxon>Embryophyta</taxon>
        <taxon>Tracheophyta</taxon>
        <taxon>Spermatophyta</taxon>
        <taxon>Magnoliopsida</taxon>
        <taxon>eudicotyledons</taxon>
        <taxon>Gunneridae</taxon>
        <taxon>Pentapetalae</taxon>
        <taxon>asterids</taxon>
        <taxon>lamiids</taxon>
        <taxon>Lamiales</taxon>
        <taxon>Orobanchaceae</taxon>
        <taxon>Buchnereae</taxon>
        <taxon>Striga</taxon>
    </lineage>
</organism>
<comment type="caution">
    <text evidence="1">The sequence shown here is derived from an EMBL/GenBank/DDBJ whole genome shotgun (WGS) entry which is preliminary data.</text>
</comment>
<proteinExistence type="predicted"/>
<protein>
    <submittedName>
        <fullName evidence="1">Cytochrome c-type biogenesis protein CcmE</fullName>
    </submittedName>
</protein>
<accession>A0A5A7QF06</accession>
<evidence type="ECO:0000313" key="2">
    <source>
        <dbReference type="Proteomes" id="UP000325081"/>
    </source>
</evidence>
<keyword evidence="2" id="KW-1185">Reference proteome</keyword>
<dbReference type="EMBL" id="BKCP01006515">
    <property type="protein sequence ID" value="GER42997.1"/>
    <property type="molecule type" value="Genomic_DNA"/>
</dbReference>